<keyword evidence="2" id="KW-1185">Reference proteome</keyword>
<organism evidence="1 2">
    <name type="scientific">Rosa chinensis</name>
    <name type="common">China rose</name>
    <dbReference type="NCBI Taxonomy" id="74649"/>
    <lineage>
        <taxon>Eukaryota</taxon>
        <taxon>Viridiplantae</taxon>
        <taxon>Streptophyta</taxon>
        <taxon>Embryophyta</taxon>
        <taxon>Tracheophyta</taxon>
        <taxon>Spermatophyta</taxon>
        <taxon>Magnoliopsida</taxon>
        <taxon>eudicotyledons</taxon>
        <taxon>Gunneridae</taxon>
        <taxon>Pentapetalae</taxon>
        <taxon>rosids</taxon>
        <taxon>fabids</taxon>
        <taxon>Rosales</taxon>
        <taxon>Rosaceae</taxon>
        <taxon>Rosoideae</taxon>
        <taxon>Rosoideae incertae sedis</taxon>
        <taxon>Rosa</taxon>
    </lineage>
</organism>
<dbReference type="Proteomes" id="UP000238479">
    <property type="component" value="Chromosome 2"/>
</dbReference>
<dbReference type="AlphaFoldDB" id="A0A2P6RMF7"/>
<gene>
    <name evidence="1" type="ORF">RchiOBHm_Chr2g0101521</name>
</gene>
<sequence length="51" mass="5747">MNSRSQEWAVERRGISGFAQLFGKRGKFSPLYVVHISGFHTVVFSLNSTCI</sequence>
<protein>
    <submittedName>
        <fullName evidence="1">Uncharacterized protein</fullName>
    </submittedName>
</protein>
<evidence type="ECO:0000313" key="2">
    <source>
        <dbReference type="Proteomes" id="UP000238479"/>
    </source>
</evidence>
<accession>A0A2P6RMF7</accession>
<dbReference type="EMBL" id="PDCK01000040">
    <property type="protein sequence ID" value="PRQ47612.1"/>
    <property type="molecule type" value="Genomic_DNA"/>
</dbReference>
<reference evidence="1 2" key="1">
    <citation type="journal article" date="2018" name="Nat. Genet.">
        <title>The Rosa genome provides new insights in the design of modern roses.</title>
        <authorList>
            <person name="Bendahmane M."/>
        </authorList>
    </citation>
    <scope>NUCLEOTIDE SEQUENCE [LARGE SCALE GENOMIC DNA]</scope>
    <source>
        <strain evidence="2">cv. Old Blush</strain>
    </source>
</reference>
<dbReference type="Gramene" id="PRQ47612">
    <property type="protein sequence ID" value="PRQ47612"/>
    <property type="gene ID" value="RchiOBHm_Chr2g0101521"/>
</dbReference>
<evidence type="ECO:0000313" key="1">
    <source>
        <dbReference type="EMBL" id="PRQ47612.1"/>
    </source>
</evidence>
<comment type="caution">
    <text evidence="1">The sequence shown here is derived from an EMBL/GenBank/DDBJ whole genome shotgun (WGS) entry which is preliminary data.</text>
</comment>
<name>A0A2P6RMF7_ROSCH</name>
<proteinExistence type="predicted"/>